<protein>
    <submittedName>
        <fullName evidence="1">Uncharacterized protein</fullName>
    </submittedName>
</protein>
<comment type="caution">
    <text evidence="1">The sequence shown here is derived from an EMBL/GenBank/DDBJ whole genome shotgun (WGS) entry which is preliminary data.</text>
</comment>
<organism evidence="1 2">
    <name type="scientific">Liquidambar formosana</name>
    <name type="common">Formosan gum</name>
    <dbReference type="NCBI Taxonomy" id="63359"/>
    <lineage>
        <taxon>Eukaryota</taxon>
        <taxon>Viridiplantae</taxon>
        <taxon>Streptophyta</taxon>
        <taxon>Embryophyta</taxon>
        <taxon>Tracheophyta</taxon>
        <taxon>Spermatophyta</taxon>
        <taxon>Magnoliopsida</taxon>
        <taxon>eudicotyledons</taxon>
        <taxon>Gunneridae</taxon>
        <taxon>Pentapetalae</taxon>
        <taxon>Saxifragales</taxon>
        <taxon>Altingiaceae</taxon>
        <taxon>Liquidambar</taxon>
    </lineage>
</organism>
<evidence type="ECO:0000313" key="1">
    <source>
        <dbReference type="EMBL" id="KAK9274551.1"/>
    </source>
</evidence>
<dbReference type="AlphaFoldDB" id="A0AAP0RBE1"/>
<accession>A0AAP0RBE1</accession>
<gene>
    <name evidence="1" type="ORF">L1049_021800</name>
</gene>
<dbReference type="Proteomes" id="UP001415857">
    <property type="component" value="Unassembled WGS sequence"/>
</dbReference>
<dbReference type="EMBL" id="JBBPBK010000011">
    <property type="protein sequence ID" value="KAK9274551.1"/>
    <property type="molecule type" value="Genomic_DNA"/>
</dbReference>
<keyword evidence="2" id="KW-1185">Reference proteome</keyword>
<proteinExistence type="predicted"/>
<evidence type="ECO:0000313" key="2">
    <source>
        <dbReference type="Proteomes" id="UP001415857"/>
    </source>
</evidence>
<reference evidence="1 2" key="1">
    <citation type="journal article" date="2024" name="Plant J.">
        <title>Genome sequences and population genomics reveal climatic adaptation and genomic divergence between two closely related sweetgum species.</title>
        <authorList>
            <person name="Xu W.Q."/>
            <person name="Ren C.Q."/>
            <person name="Zhang X.Y."/>
            <person name="Comes H.P."/>
            <person name="Liu X.H."/>
            <person name="Li Y.G."/>
            <person name="Kettle C.J."/>
            <person name="Jalonen R."/>
            <person name="Gaisberger H."/>
            <person name="Ma Y.Z."/>
            <person name="Qiu Y.X."/>
        </authorList>
    </citation>
    <scope>NUCLEOTIDE SEQUENCE [LARGE SCALE GENOMIC DNA]</scope>
    <source>
        <strain evidence="1">Hangzhou</strain>
    </source>
</reference>
<name>A0AAP0RBE1_LIQFO</name>
<sequence>MGKCIQSRTYWYQLKPTISLIVLESVFLMRRDSQFLGFQRWLSSASKLGSKFLNSPQKGEESQSFALQKVNSLMRMKVNCQILNPVPEIPILTEIPDTEIISPSNAEETALLAEETLQAWEKMRQGAKKLMKMYPVRVCGYCPEVHCRSQRAQGTELWGAQAPATKWAAWMAGGCA</sequence>